<gene>
    <name evidence="1" type="ORF">AWC06_16235</name>
</gene>
<dbReference type="EMBL" id="LQOW01000024">
    <property type="protein sequence ID" value="ORV59670.1"/>
    <property type="molecule type" value="Genomic_DNA"/>
</dbReference>
<reference evidence="1 2" key="1">
    <citation type="submission" date="2016-01" db="EMBL/GenBank/DDBJ databases">
        <title>The new phylogeny of the genus Mycobacterium.</title>
        <authorList>
            <person name="Tarcisio F."/>
            <person name="Conor M."/>
            <person name="Antonella G."/>
            <person name="Elisabetta G."/>
            <person name="Giulia F.S."/>
            <person name="Sara T."/>
            <person name="Anna F."/>
            <person name="Clotilde B."/>
            <person name="Roberto B."/>
            <person name="Veronica D.S."/>
            <person name="Fabio R."/>
            <person name="Monica P."/>
            <person name="Olivier J."/>
            <person name="Enrico T."/>
            <person name="Nicola S."/>
        </authorList>
    </citation>
    <scope>NUCLEOTIDE SEQUENCE [LARGE SCALE GENOMIC DNA]</scope>
    <source>
        <strain evidence="1 2">DSM 45731</strain>
    </source>
</reference>
<organism evidence="1 2">
    <name type="scientific">Mycobacterium fragae</name>
    <dbReference type="NCBI Taxonomy" id="1260918"/>
    <lineage>
        <taxon>Bacteria</taxon>
        <taxon>Bacillati</taxon>
        <taxon>Actinomycetota</taxon>
        <taxon>Actinomycetes</taxon>
        <taxon>Mycobacteriales</taxon>
        <taxon>Mycobacteriaceae</taxon>
        <taxon>Mycobacterium</taxon>
    </lineage>
</organism>
<protein>
    <submittedName>
        <fullName evidence="1">Uncharacterized protein</fullName>
    </submittedName>
</protein>
<comment type="caution">
    <text evidence="1">The sequence shown here is derived from an EMBL/GenBank/DDBJ whole genome shotgun (WGS) entry which is preliminary data.</text>
</comment>
<proteinExistence type="predicted"/>
<name>A0A1X1US52_9MYCO</name>
<evidence type="ECO:0000313" key="2">
    <source>
        <dbReference type="Proteomes" id="UP000194000"/>
    </source>
</evidence>
<keyword evidence="2" id="KW-1185">Reference proteome</keyword>
<dbReference type="Proteomes" id="UP000194000">
    <property type="component" value="Unassembled WGS sequence"/>
</dbReference>
<sequence length="98" mass="10281">MDKGVTLQTNGEISSDPAMAKAQGANARLATISSGWYLKARLDQAAPPKLATAIQHLSDVLLDLGAHYIAGATDDDPAQAALRSEANSTFARVQDLCQ</sequence>
<accession>A0A1X1US52</accession>
<dbReference type="AlphaFoldDB" id="A0A1X1US52"/>
<evidence type="ECO:0000313" key="1">
    <source>
        <dbReference type="EMBL" id="ORV59670.1"/>
    </source>
</evidence>